<dbReference type="PANTHER" id="PTHR48090:SF7">
    <property type="entry name" value="RFBJ PROTEIN"/>
    <property type="match status" value="1"/>
</dbReference>
<dbReference type="PANTHER" id="PTHR48090">
    <property type="entry name" value="UNDECAPRENYL-PHOSPHATE 4-DEOXY-4-FORMAMIDO-L-ARABINOSE TRANSFERASE-RELATED"/>
    <property type="match status" value="1"/>
</dbReference>
<proteinExistence type="predicted"/>
<dbReference type="AlphaFoldDB" id="A0A1F6B1G7"/>
<dbReference type="InterPro" id="IPR029044">
    <property type="entry name" value="Nucleotide-diphossugar_trans"/>
</dbReference>
<sequence length="296" mass="32711">MVSRITILIPARGEESVIVDTLEALRKTVQTPHNILVVNDRVSLSDRTAQVVRSYAKTHTNVSVVVLTRIGAQTPGFGAALRAGFARVRTPCVVVVMADLSDDAATIDRMYQKMRSRIKTHGVRVLPGVPPQEYPQGDPFLGVPLRLSPAQSSQRGGFDICSRYGWDVVGGCRYCPGGRKIGGPKLQGIFSRLLNTALFYIGFPTRDSTNAFKMYRTQAVREVPIKEESGTEASLTLLVDLYSRGARMVDIPTDWRGRKKGSPKFSILKRTIPYAKLLWKAFIISCRLLKTGLTNT</sequence>
<dbReference type="SUPFAM" id="SSF53448">
    <property type="entry name" value="Nucleotide-diphospho-sugar transferases"/>
    <property type="match status" value="1"/>
</dbReference>
<dbReference type="EMBL" id="MFJZ01000004">
    <property type="protein sequence ID" value="OGG30770.1"/>
    <property type="molecule type" value="Genomic_DNA"/>
</dbReference>
<evidence type="ECO:0000313" key="3">
    <source>
        <dbReference type="Proteomes" id="UP000176409"/>
    </source>
</evidence>
<dbReference type="Pfam" id="PF00535">
    <property type="entry name" value="Glycos_transf_2"/>
    <property type="match status" value="1"/>
</dbReference>
<dbReference type="Gene3D" id="3.90.550.10">
    <property type="entry name" value="Spore Coat Polysaccharide Biosynthesis Protein SpsA, Chain A"/>
    <property type="match status" value="1"/>
</dbReference>
<reference evidence="2 3" key="1">
    <citation type="journal article" date="2016" name="Nat. Commun.">
        <title>Thousands of microbial genomes shed light on interconnected biogeochemical processes in an aquifer system.</title>
        <authorList>
            <person name="Anantharaman K."/>
            <person name="Brown C.T."/>
            <person name="Hug L.A."/>
            <person name="Sharon I."/>
            <person name="Castelle C.J."/>
            <person name="Probst A.J."/>
            <person name="Thomas B.C."/>
            <person name="Singh A."/>
            <person name="Wilkins M.J."/>
            <person name="Karaoz U."/>
            <person name="Brodie E.L."/>
            <person name="Williams K.H."/>
            <person name="Hubbard S.S."/>
            <person name="Banfield J.F."/>
        </authorList>
    </citation>
    <scope>NUCLEOTIDE SEQUENCE [LARGE SCALE GENOMIC DNA]</scope>
</reference>
<organism evidence="2 3">
    <name type="scientific">Candidatus Gottesmanbacteria bacterium RIFCSPLOWO2_01_FULL_49_10</name>
    <dbReference type="NCBI Taxonomy" id="1798396"/>
    <lineage>
        <taxon>Bacteria</taxon>
        <taxon>Candidatus Gottesmaniibacteriota</taxon>
    </lineage>
</organism>
<dbReference type="InterPro" id="IPR050256">
    <property type="entry name" value="Glycosyltransferase_2"/>
</dbReference>
<feature type="domain" description="Glycosyltransferase 2-like" evidence="1">
    <location>
        <begin position="6"/>
        <end position="117"/>
    </location>
</feature>
<evidence type="ECO:0000313" key="2">
    <source>
        <dbReference type="EMBL" id="OGG30770.1"/>
    </source>
</evidence>
<dbReference type="STRING" id="1798396.A2973_01870"/>
<dbReference type="CDD" id="cd04179">
    <property type="entry name" value="DPM_DPG-synthase_like"/>
    <property type="match status" value="1"/>
</dbReference>
<accession>A0A1F6B1G7</accession>
<name>A0A1F6B1G7_9BACT</name>
<comment type="caution">
    <text evidence="2">The sequence shown here is derived from an EMBL/GenBank/DDBJ whole genome shotgun (WGS) entry which is preliminary data.</text>
</comment>
<dbReference type="Proteomes" id="UP000176409">
    <property type="component" value="Unassembled WGS sequence"/>
</dbReference>
<gene>
    <name evidence="2" type="ORF">A2973_01870</name>
</gene>
<evidence type="ECO:0000259" key="1">
    <source>
        <dbReference type="Pfam" id="PF00535"/>
    </source>
</evidence>
<dbReference type="InterPro" id="IPR001173">
    <property type="entry name" value="Glyco_trans_2-like"/>
</dbReference>
<protein>
    <recommendedName>
        <fullName evidence="1">Glycosyltransferase 2-like domain-containing protein</fullName>
    </recommendedName>
</protein>